<evidence type="ECO:0000256" key="4">
    <source>
        <dbReference type="ARBA" id="ARBA00023002"/>
    </source>
</evidence>
<proteinExistence type="predicted"/>
<evidence type="ECO:0000256" key="5">
    <source>
        <dbReference type="ARBA" id="ARBA00023033"/>
    </source>
</evidence>
<dbReference type="InterPro" id="IPR002938">
    <property type="entry name" value="FAD-bd"/>
</dbReference>
<sequence>MRACLKKSDLERIVSRFGRAAGRKAVAPNLFDRDFRPPIDLSLFKAYNKSAAISHVLLRDEMMKQIPEENRYGRERVKVYFEGGYEDEADVVVGADGNHSKINRQLGLNNIAPLATHHPFISKADVSVNDLRNLPPKFLDGPNLAFINDLSFYFATYLPDMDASSADLKTGSCMFGIYVPVHLVPGEPSTLSAAEKLDVLRLCIRDWAPQYHQMLDMISDTDPYDYTAHVSQRPPVDWRAKARKTDPTDAVKGHPRIWLMGDAIHAMLPYRGQGGNQSMLDAAKMLPYLQELARGSSDAPVKQAQEFYEAEMMERTFAWVEKSGGRNIMPFDSAKWWTWWGFAAFRPVWSVYCGVYELGLRMGLIGREGFVDDAPELKYYDAASVQLEHRDSTTLA</sequence>
<keyword evidence="3" id="KW-0274">FAD</keyword>
<feature type="domain" description="FAD-binding" evidence="6">
    <location>
        <begin position="253"/>
        <end position="298"/>
    </location>
</feature>
<protein>
    <recommendedName>
        <fullName evidence="6">FAD-binding domain-containing protein</fullName>
    </recommendedName>
</protein>
<dbReference type="Gene3D" id="3.50.50.60">
    <property type="entry name" value="FAD/NAD(P)-binding domain"/>
    <property type="match status" value="1"/>
</dbReference>
<dbReference type="KEGG" id="ffu:CLAFUR5_09950"/>
<dbReference type="InterPro" id="IPR036188">
    <property type="entry name" value="FAD/NAD-bd_sf"/>
</dbReference>
<dbReference type="EMBL" id="CP090169">
    <property type="protein sequence ID" value="UJO20141.1"/>
    <property type="molecule type" value="Genomic_DNA"/>
</dbReference>
<evidence type="ECO:0000256" key="1">
    <source>
        <dbReference type="ARBA" id="ARBA00001974"/>
    </source>
</evidence>
<dbReference type="GO" id="GO:0071949">
    <property type="term" value="F:FAD binding"/>
    <property type="evidence" value="ECO:0007669"/>
    <property type="project" value="InterPro"/>
</dbReference>
<keyword evidence="5" id="KW-0503">Monooxygenase</keyword>
<evidence type="ECO:0000313" key="8">
    <source>
        <dbReference type="Proteomes" id="UP000756132"/>
    </source>
</evidence>
<dbReference type="GeneID" id="71989828"/>
<name>A0A9Q8URW5_PASFU</name>
<evidence type="ECO:0000256" key="3">
    <source>
        <dbReference type="ARBA" id="ARBA00022827"/>
    </source>
</evidence>
<dbReference type="PANTHER" id="PTHR47178">
    <property type="entry name" value="MONOOXYGENASE, FAD-BINDING"/>
    <property type="match status" value="1"/>
</dbReference>
<keyword evidence="8" id="KW-1185">Reference proteome</keyword>
<reference evidence="7" key="1">
    <citation type="submission" date="2021-12" db="EMBL/GenBank/DDBJ databases">
        <authorList>
            <person name="Zaccaron A."/>
            <person name="Stergiopoulos I."/>
        </authorList>
    </citation>
    <scope>NUCLEOTIDE SEQUENCE</scope>
    <source>
        <strain evidence="7">Race5_Kim</strain>
    </source>
</reference>
<keyword evidence="4" id="KW-0560">Oxidoreductase</keyword>
<dbReference type="PANTHER" id="PTHR47178:SF6">
    <property type="entry name" value="FAD-BINDING DOMAIN-CONTAINING PROTEIN"/>
    <property type="match status" value="1"/>
</dbReference>
<dbReference type="AlphaFoldDB" id="A0A9Q8URW5"/>
<keyword evidence="2" id="KW-0285">Flavoprotein</keyword>
<evidence type="ECO:0000259" key="6">
    <source>
        <dbReference type="Pfam" id="PF01494"/>
    </source>
</evidence>
<reference evidence="7" key="2">
    <citation type="journal article" date="2022" name="Microb. Genom.">
        <title>A chromosome-scale genome assembly of the tomato pathogen Cladosporium fulvum reveals a compartmentalized genome architecture and the presence of a dispensable chromosome.</title>
        <authorList>
            <person name="Zaccaron A.Z."/>
            <person name="Chen L.H."/>
            <person name="Samaras A."/>
            <person name="Stergiopoulos I."/>
        </authorList>
    </citation>
    <scope>NUCLEOTIDE SEQUENCE</scope>
    <source>
        <strain evidence="7">Race5_Kim</strain>
    </source>
</reference>
<evidence type="ECO:0000313" key="7">
    <source>
        <dbReference type="EMBL" id="UJO20141.1"/>
    </source>
</evidence>
<dbReference type="SUPFAM" id="SSF51905">
    <property type="entry name" value="FAD/NAD(P)-binding domain"/>
    <property type="match status" value="1"/>
</dbReference>
<gene>
    <name evidence="7" type="ORF">CLAFUR5_09950</name>
</gene>
<accession>A0A9Q8URW5</accession>
<dbReference type="Pfam" id="PF01494">
    <property type="entry name" value="FAD_binding_3"/>
    <property type="match status" value="1"/>
</dbReference>
<comment type="cofactor">
    <cofactor evidence="1">
        <name>FAD</name>
        <dbReference type="ChEBI" id="CHEBI:57692"/>
    </cofactor>
</comment>
<organism evidence="7 8">
    <name type="scientific">Passalora fulva</name>
    <name type="common">Tomato leaf mold</name>
    <name type="synonym">Cladosporium fulvum</name>
    <dbReference type="NCBI Taxonomy" id="5499"/>
    <lineage>
        <taxon>Eukaryota</taxon>
        <taxon>Fungi</taxon>
        <taxon>Dikarya</taxon>
        <taxon>Ascomycota</taxon>
        <taxon>Pezizomycotina</taxon>
        <taxon>Dothideomycetes</taxon>
        <taxon>Dothideomycetidae</taxon>
        <taxon>Mycosphaerellales</taxon>
        <taxon>Mycosphaerellaceae</taxon>
        <taxon>Fulvia</taxon>
    </lineage>
</organism>
<dbReference type="OrthoDB" id="47494at2759"/>
<dbReference type="GO" id="GO:0004497">
    <property type="term" value="F:monooxygenase activity"/>
    <property type="evidence" value="ECO:0007669"/>
    <property type="project" value="UniProtKB-KW"/>
</dbReference>
<dbReference type="Proteomes" id="UP000756132">
    <property type="component" value="Chromosome 7"/>
</dbReference>
<dbReference type="RefSeq" id="XP_047764507.1">
    <property type="nucleotide sequence ID" value="XM_047909098.1"/>
</dbReference>
<evidence type="ECO:0000256" key="2">
    <source>
        <dbReference type="ARBA" id="ARBA00022630"/>
    </source>
</evidence>